<evidence type="ECO:0000256" key="3">
    <source>
        <dbReference type="ARBA" id="ARBA00023015"/>
    </source>
</evidence>
<dbReference type="PROSITE" id="PS50045">
    <property type="entry name" value="SIGMA54_INTERACT_4"/>
    <property type="match status" value="1"/>
</dbReference>
<comment type="caution">
    <text evidence="6">The sequence shown here is derived from an EMBL/GenBank/DDBJ whole genome shotgun (WGS) entry which is preliminary data.</text>
</comment>
<keyword evidence="2" id="KW-0067">ATP-binding</keyword>
<dbReference type="PANTHER" id="PTHR32071:SF120">
    <property type="entry name" value="TRANSCRIPTIONAL REGULATOR-RELATED"/>
    <property type="match status" value="1"/>
</dbReference>
<dbReference type="Pfam" id="PF25601">
    <property type="entry name" value="AAA_lid_14"/>
    <property type="match status" value="1"/>
</dbReference>
<dbReference type="SUPFAM" id="SSF52540">
    <property type="entry name" value="P-loop containing nucleoside triphosphate hydrolases"/>
    <property type="match status" value="1"/>
</dbReference>
<dbReference type="InterPro" id="IPR058031">
    <property type="entry name" value="AAA_lid_NorR"/>
</dbReference>
<evidence type="ECO:0000313" key="7">
    <source>
        <dbReference type="Proteomes" id="UP001223547"/>
    </source>
</evidence>
<sequence>MMEKRPLVWLSAAHTNTTVRRALGSRWNLIDFNPENPVPIQLSPPDGSKVGVLDLTRIPPDDLPWLDQWLEALSLSYWVGIVPHRPITGTRTAQLITRYCSDFHTLPVNHERLDTVLGHLWGMATIREPAVGLPRDDYQSLVLEGTSLAIRQVRGLLRRFSVTPEPVLITGESGTGKDAAAHFIHEHSTRASGPLVTVNCAALPDSLTQSELFGYEKGAFTHALSAHPGRLELANGGSLILSSIDELNLEQQSAILRFLQEGQIERIGGSEPIPIDSRIITTSSQPLTELVESGKFRSDVYYRLGGLEVKLPTLKDRREDIPALAEALLEASNRGGERKRLSETAIQRLVNHSWPGNFRELQNRLRQGLLLCDRELIEPADLGLEPVGPETDMPATSNLTLEEFRARADRQALSCSLALAHHNVSAAARILKISRVSFYRLMDKYNASPQSGHHRQGSHHKGDPP</sequence>
<dbReference type="Proteomes" id="UP001223547">
    <property type="component" value="Unassembled WGS sequence"/>
</dbReference>
<keyword evidence="7" id="KW-1185">Reference proteome</keyword>
<feature type="domain" description="Sigma-54 factor interaction" evidence="5">
    <location>
        <begin position="143"/>
        <end position="370"/>
    </location>
</feature>
<dbReference type="Pfam" id="PF00158">
    <property type="entry name" value="Sigma54_activat"/>
    <property type="match status" value="1"/>
</dbReference>
<dbReference type="RefSeq" id="WP_219867044.1">
    <property type="nucleotide sequence ID" value="NZ_JASSQD010000001.1"/>
</dbReference>
<name>A0ABT7H7W1_9GAMM</name>
<dbReference type="InterPro" id="IPR003593">
    <property type="entry name" value="AAA+_ATPase"/>
</dbReference>
<dbReference type="InterPro" id="IPR027417">
    <property type="entry name" value="P-loop_NTPase"/>
</dbReference>
<dbReference type="PANTHER" id="PTHR32071">
    <property type="entry name" value="TRANSCRIPTIONAL REGULATORY PROTEIN"/>
    <property type="match status" value="1"/>
</dbReference>
<evidence type="ECO:0000313" key="6">
    <source>
        <dbReference type="EMBL" id="MDK9556440.1"/>
    </source>
</evidence>
<dbReference type="CDD" id="cd00009">
    <property type="entry name" value="AAA"/>
    <property type="match status" value="1"/>
</dbReference>
<dbReference type="InterPro" id="IPR002078">
    <property type="entry name" value="Sigma_54_int"/>
</dbReference>
<evidence type="ECO:0000256" key="1">
    <source>
        <dbReference type="ARBA" id="ARBA00022741"/>
    </source>
</evidence>
<organism evidence="6 7">
    <name type="scientific">Marinobacter albus</name>
    <dbReference type="NCBI Taxonomy" id="3030833"/>
    <lineage>
        <taxon>Bacteria</taxon>
        <taxon>Pseudomonadati</taxon>
        <taxon>Pseudomonadota</taxon>
        <taxon>Gammaproteobacteria</taxon>
        <taxon>Pseudomonadales</taxon>
        <taxon>Marinobacteraceae</taxon>
        <taxon>Marinobacter</taxon>
    </lineage>
</organism>
<protein>
    <submittedName>
        <fullName evidence="6">Sigma-54 dependent transcriptional regulator</fullName>
    </submittedName>
</protein>
<evidence type="ECO:0000256" key="4">
    <source>
        <dbReference type="ARBA" id="ARBA00023163"/>
    </source>
</evidence>
<evidence type="ECO:0000256" key="2">
    <source>
        <dbReference type="ARBA" id="ARBA00022840"/>
    </source>
</evidence>
<dbReference type="Gene3D" id="1.10.8.60">
    <property type="match status" value="1"/>
</dbReference>
<accession>A0ABT7H7W1</accession>
<dbReference type="InterPro" id="IPR045343">
    <property type="entry name" value="VpsR"/>
</dbReference>
<dbReference type="InterPro" id="IPR009057">
    <property type="entry name" value="Homeodomain-like_sf"/>
</dbReference>
<evidence type="ECO:0000259" key="5">
    <source>
        <dbReference type="PROSITE" id="PS50045"/>
    </source>
</evidence>
<keyword evidence="3" id="KW-0805">Transcription regulation</keyword>
<dbReference type="EMBL" id="JASSQD010000001">
    <property type="protein sequence ID" value="MDK9556440.1"/>
    <property type="molecule type" value="Genomic_DNA"/>
</dbReference>
<proteinExistence type="predicted"/>
<dbReference type="Pfam" id="PF02954">
    <property type="entry name" value="HTH_8"/>
    <property type="match status" value="1"/>
</dbReference>
<dbReference type="InterPro" id="IPR002197">
    <property type="entry name" value="HTH_Fis"/>
</dbReference>
<dbReference type="Gene3D" id="3.40.50.300">
    <property type="entry name" value="P-loop containing nucleotide triphosphate hydrolases"/>
    <property type="match status" value="1"/>
</dbReference>
<dbReference type="Pfam" id="PF20161">
    <property type="entry name" value="VpsR"/>
    <property type="match status" value="1"/>
</dbReference>
<keyword evidence="4" id="KW-0804">Transcription</keyword>
<dbReference type="Gene3D" id="1.10.10.60">
    <property type="entry name" value="Homeodomain-like"/>
    <property type="match status" value="1"/>
</dbReference>
<dbReference type="SUPFAM" id="SSF46689">
    <property type="entry name" value="Homeodomain-like"/>
    <property type="match status" value="1"/>
</dbReference>
<reference evidence="6 7" key="1">
    <citation type="submission" date="2023-05" db="EMBL/GenBank/DDBJ databases">
        <title>Marinobacter albus sp. nov., a marine bacterium isolated from sand in a coastal intertidal zone of huludao.</title>
        <authorList>
            <person name="Deng T."/>
        </authorList>
    </citation>
    <scope>NUCLEOTIDE SEQUENCE [LARGE SCALE GENOMIC DNA]</scope>
    <source>
        <strain evidence="6 7">M216</strain>
    </source>
</reference>
<dbReference type="SMART" id="SM00382">
    <property type="entry name" value="AAA"/>
    <property type="match status" value="1"/>
</dbReference>
<gene>
    <name evidence="6" type="ORF">QQF73_02290</name>
</gene>
<keyword evidence="1" id="KW-0547">Nucleotide-binding</keyword>